<dbReference type="Proteomes" id="UP001164746">
    <property type="component" value="Chromosome 14"/>
</dbReference>
<dbReference type="EMBL" id="CP111025">
    <property type="protein sequence ID" value="WAR26437.1"/>
    <property type="molecule type" value="Genomic_DNA"/>
</dbReference>
<proteinExistence type="predicted"/>
<keyword evidence="2" id="KW-1185">Reference proteome</keyword>
<evidence type="ECO:0000313" key="2">
    <source>
        <dbReference type="Proteomes" id="UP001164746"/>
    </source>
</evidence>
<protein>
    <submittedName>
        <fullName evidence="1">Uncharacterized protein</fullName>
    </submittedName>
</protein>
<accession>A0ABY7FW85</accession>
<organism evidence="1 2">
    <name type="scientific">Mya arenaria</name>
    <name type="common">Soft-shell clam</name>
    <dbReference type="NCBI Taxonomy" id="6604"/>
    <lineage>
        <taxon>Eukaryota</taxon>
        <taxon>Metazoa</taxon>
        <taxon>Spiralia</taxon>
        <taxon>Lophotrochozoa</taxon>
        <taxon>Mollusca</taxon>
        <taxon>Bivalvia</taxon>
        <taxon>Autobranchia</taxon>
        <taxon>Heteroconchia</taxon>
        <taxon>Euheterodonta</taxon>
        <taxon>Imparidentia</taxon>
        <taxon>Neoheterodontei</taxon>
        <taxon>Myida</taxon>
        <taxon>Myoidea</taxon>
        <taxon>Myidae</taxon>
        <taxon>Mya</taxon>
    </lineage>
</organism>
<gene>
    <name evidence="1" type="ORF">MAR_012141</name>
</gene>
<name>A0ABY7FW85_MYAAR</name>
<sequence>MFASRSERIQFGQTPIHFSFCLPCQEYFPCEQVEASFGRSHRLRDYLFKLGVLV</sequence>
<evidence type="ECO:0000313" key="1">
    <source>
        <dbReference type="EMBL" id="WAR26437.1"/>
    </source>
</evidence>
<reference evidence="1" key="1">
    <citation type="submission" date="2022-11" db="EMBL/GenBank/DDBJ databases">
        <title>Centuries of genome instability and evolution in soft-shell clam transmissible cancer (bioRxiv).</title>
        <authorList>
            <person name="Hart S.F.M."/>
            <person name="Yonemitsu M.A."/>
            <person name="Giersch R.M."/>
            <person name="Beal B.F."/>
            <person name="Arriagada G."/>
            <person name="Davis B.W."/>
            <person name="Ostrander E.A."/>
            <person name="Goff S.P."/>
            <person name="Metzger M.J."/>
        </authorList>
    </citation>
    <scope>NUCLEOTIDE SEQUENCE</scope>
    <source>
        <strain evidence="1">MELC-2E11</strain>
        <tissue evidence="1">Siphon/mantle</tissue>
    </source>
</reference>